<dbReference type="OrthoDB" id="5952813at2759"/>
<sequence length="124" mass="14250">MEDVDMALMEYMRCQGKSYNDISERLQTAYPNNHGFSARSVRWYCVLHGISKMSDSEVNDIIGDAVQEVGCIYGRRMMKGYLESKSILVGESKVSISLQRVPPNHYASRRSRTMDRTNPRPYFA</sequence>
<proteinExistence type="predicted"/>
<organism evidence="2">
    <name type="scientific">Amphimedon queenslandica</name>
    <name type="common">Sponge</name>
    <dbReference type="NCBI Taxonomy" id="400682"/>
    <lineage>
        <taxon>Eukaryota</taxon>
        <taxon>Metazoa</taxon>
        <taxon>Porifera</taxon>
        <taxon>Demospongiae</taxon>
        <taxon>Heteroscleromorpha</taxon>
        <taxon>Haplosclerida</taxon>
        <taxon>Niphatidae</taxon>
        <taxon>Amphimedon</taxon>
    </lineage>
</organism>
<dbReference type="EnsemblMetazoa" id="Aqu2.1.38929_001">
    <property type="protein sequence ID" value="Aqu2.1.38929_001"/>
    <property type="gene ID" value="Aqu2.1.38929"/>
</dbReference>
<evidence type="ECO:0000256" key="1">
    <source>
        <dbReference type="SAM" id="MobiDB-lite"/>
    </source>
</evidence>
<accession>A0A1X7VGM6</accession>
<name>A0A1X7VGM6_AMPQE</name>
<feature type="region of interest" description="Disordered" evidence="1">
    <location>
        <begin position="101"/>
        <end position="124"/>
    </location>
</feature>
<evidence type="ECO:0000313" key="2">
    <source>
        <dbReference type="EnsemblMetazoa" id="Aqu2.1.38929_001"/>
    </source>
</evidence>
<protein>
    <submittedName>
        <fullName evidence="2">Uncharacterized protein</fullName>
    </submittedName>
</protein>
<reference evidence="2" key="1">
    <citation type="submission" date="2017-05" db="UniProtKB">
        <authorList>
            <consortium name="EnsemblMetazoa"/>
        </authorList>
    </citation>
    <scope>IDENTIFICATION</scope>
</reference>
<dbReference type="InParanoid" id="A0A1X7VGM6"/>
<dbReference type="AlphaFoldDB" id="A0A1X7VGM6"/>